<evidence type="ECO:0000256" key="1">
    <source>
        <dbReference type="ARBA" id="ARBA00022490"/>
    </source>
</evidence>
<dbReference type="UniPathway" id="UPA00219"/>
<evidence type="ECO:0000256" key="6">
    <source>
        <dbReference type="ARBA" id="ARBA00022960"/>
    </source>
</evidence>
<evidence type="ECO:0000256" key="9">
    <source>
        <dbReference type="ARBA" id="ARBA00023316"/>
    </source>
</evidence>
<comment type="function">
    <text evidence="10 11">Involved in cell wall formation. Catalyzes the final step in the synthesis of UDP-N-acetylmuramoyl-pentapeptide, the precursor of murein.</text>
</comment>
<dbReference type="OrthoDB" id="9801978at2"/>
<comment type="catalytic activity">
    <reaction evidence="10 11">
        <text>D-alanyl-D-alanine + UDP-N-acetyl-alpha-D-muramoyl-L-alanyl-gamma-D-glutamyl-meso-2,6-diaminopimelate + ATP = UDP-N-acetyl-alpha-D-muramoyl-L-alanyl-gamma-D-glutamyl-meso-2,6-diaminopimeloyl-D-alanyl-D-alanine + ADP + phosphate + H(+)</text>
        <dbReference type="Rhea" id="RHEA:28374"/>
        <dbReference type="ChEBI" id="CHEBI:15378"/>
        <dbReference type="ChEBI" id="CHEBI:30616"/>
        <dbReference type="ChEBI" id="CHEBI:43474"/>
        <dbReference type="ChEBI" id="CHEBI:57822"/>
        <dbReference type="ChEBI" id="CHEBI:61386"/>
        <dbReference type="ChEBI" id="CHEBI:83905"/>
        <dbReference type="ChEBI" id="CHEBI:456216"/>
        <dbReference type="EC" id="6.3.2.10"/>
    </reaction>
</comment>
<feature type="domain" description="Mur ligase C-terminal" evidence="13">
    <location>
        <begin position="321"/>
        <end position="442"/>
    </location>
</feature>
<accession>A0A069RE46</accession>
<evidence type="ECO:0000256" key="3">
    <source>
        <dbReference type="ARBA" id="ARBA00022618"/>
    </source>
</evidence>
<dbReference type="RefSeq" id="WP_038264853.1">
    <property type="nucleotide sequence ID" value="NZ_FSRH01000002.1"/>
</dbReference>
<dbReference type="Gene3D" id="3.40.1190.10">
    <property type="entry name" value="Mur-like, catalytic domain"/>
    <property type="match status" value="1"/>
</dbReference>
<evidence type="ECO:0000313" key="16">
    <source>
        <dbReference type="Proteomes" id="UP000027946"/>
    </source>
</evidence>
<dbReference type="GO" id="GO:0008360">
    <property type="term" value="P:regulation of cell shape"/>
    <property type="evidence" value="ECO:0007669"/>
    <property type="project" value="UniProtKB-KW"/>
</dbReference>
<evidence type="ECO:0000259" key="13">
    <source>
        <dbReference type="Pfam" id="PF02875"/>
    </source>
</evidence>
<dbReference type="GO" id="GO:0047480">
    <property type="term" value="F:UDP-N-acetylmuramoyl-tripeptide-D-alanyl-D-alanine ligase activity"/>
    <property type="evidence" value="ECO:0007669"/>
    <property type="project" value="UniProtKB-UniRule"/>
</dbReference>
<dbReference type="GO" id="GO:0051301">
    <property type="term" value="P:cell division"/>
    <property type="evidence" value="ECO:0007669"/>
    <property type="project" value="UniProtKB-KW"/>
</dbReference>
<evidence type="ECO:0000256" key="10">
    <source>
        <dbReference type="HAMAP-Rule" id="MF_02019"/>
    </source>
</evidence>
<comment type="pathway">
    <text evidence="10 11">Cell wall biogenesis; peptidoglycan biosynthesis.</text>
</comment>
<dbReference type="GO" id="GO:0008766">
    <property type="term" value="F:UDP-N-acetylmuramoylalanyl-D-glutamyl-2,6-diaminopimelate-D-alanyl-D-alanine ligase activity"/>
    <property type="evidence" value="ECO:0007669"/>
    <property type="project" value="RHEA"/>
</dbReference>
<proteinExistence type="inferred from homology"/>
<dbReference type="InterPro" id="IPR035911">
    <property type="entry name" value="MurE/MurF_N"/>
</dbReference>
<dbReference type="AlphaFoldDB" id="A0A069RE46"/>
<dbReference type="InterPro" id="IPR005863">
    <property type="entry name" value="UDP-N-AcMur_synth"/>
</dbReference>
<evidence type="ECO:0000256" key="7">
    <source>
        <dbReference type="ARBA" id="ARBA00022984"/>
    </source>
</evidence>
<dbReference type="InterPro" id="IPR013221">
    <property type="entry name" value="Mur_ligase_cen"/>
</dbReference>
<dbReference type="EC" id="6.3.2.10" evidence="10 11"/>
<dbReference type="Proteomes" id="UP000027946">
    <property type="component" value="Unassembled WGS sequence"/>
</dbReference>
<keyword evidence="9 10" id="KW-0961">Cell wall biogenesis/degradation</keyword>
<keyword evidence="4 10" id="KW-0547">Nucleotide-binding</keyword>
<evidence type="ECO:0000256" key="4">
    <source>
        <dbReference type="ARBA" id="ARBA00022741"/>
    </source>
</evidence>
<dbReference type="eggNOG" id="COG0770">
    <property type="taxonomic scope" value="Bacteria"/>
</dbReference>
<comment type="similarity">
    <text evidence="10">Belongs to the MurCDEF family. MurF subfamily.</text>
</comment>
<keyword evidence="5 10" id="KW-0067">ATP-binding</keyword>
<dbReference type="GO" id="GO:0071555">
    <property type="term" value="P:cell wall organization"/>
    <property type="evidence" value="ECO:0007669"/>
    <property type="project" value="UniProtKB-KW"/>
</dbReference>
<keyword evidence="2 10" id="KW-0436">Ligase</keyword>
<dbReference type="InterPro" id="IPR000713">
    <property type="entry name" value="Mur_ligase_N"/>
</dbReference>
<dbReference type="Gene3D" id="3.90.190.20">
    <property type="entry name" value="Mur ligase, C-terminal domain"/>
    <property type="match status" value="1"/>
</dbReference>
<dbReference type="GO" id="GO:0005524">
    <property type="term" value="F:ATP binding"/>
    <property type="evidence" value="ECO:0007669"/>
    <property type="project" value="UniProtKB-UniRule"/>
</dbReference>
<dbReference type="InterPro" id="IPR036615">
    <property type="entry name" value="Mur_ligase_C_dom_sf"/>
</dbReference>
<sequence length="459" mass="51285">MENVRIVDILEWTRGKLYSGNAMDKVAGICIDSRVAKPSQTYVAIKGERFDGHSFIEDVFEKGARSFIKEARVEVNRRIRDLSSIVEVEDTTAALADIARGYKSLFDVKCVGITGSCGKTSTKTMVYNVLSKKYKTHRNKGNFNNHIGLPLTMFELDKSHEAAIFEMGMSNLGEIDLLASIARPQIAIITNIGYSHIENLGSRENILKAKMEVTNFLDDDSILIVNGDDELLKGIDPNGGYRIVKFGFEGHNDIICTGYDQDEYGIRFKVLIHGSETEFYVPSRGRHNIYNALAAICTGIEADIDIKDIVSGVALFENEKMRLDIIEKSFIIINDAYNANPDSMKSALDFMTSYEGRRKICVFGDMLEMGSYAREGHEMVGKHASDKVDIMITVGKDSKYILDEALKNGLNCGRHFESRDDASKYIKAIVKPKDVVLVKGSRGMKMEEIVISLEERSSI</sequence>
<dbReference type="PANTHER" id="PTHR43024">
    <property type="entry name" value="UDP-N-ACETYLMURAMOYL-TRIPEPTIDE--D-ALANYL-D-ALANINE LIGASE"/>
    <property type="match status" value="1"/>
</dbReference>
<evidence type="ECO:0000313" key="15">
    <source>
        <dbReference type="EMBL" id="KDR95018.1"/>
    </source>
</evidence>
<dbReference type="GO" id="GO:0005737">
    <property type="term" value="C:cytoplasm"/>
    <property type="evidence" value="ECO:0007669"/>
    <property type="project" value="UniProtKB-SubCell"/>
</dbReference>
<dbReference type="InterPro" id="IPR036565">
    <property type="entry name" value="Mur-like_cat_sf"/>
</dbReference>
<evidence type="ECO:0000256" key="5">
    <source>
        <dbReference type="ARBA" id="ARBA00022840"/>
    </source>
</evidence>
<keyword evidence="8 10" id="KW-0131">Cell cycle</keyword>
<dbReference type="HAMAP" id="MF_02019">
    <property type="entry name" value="MurF"/>
    <property type="match status" value="1"/>
</dbReference>
<evidence type="ECO:0000259" key="14">
    <source>
        <dbReference type="Pfam" id="PF08245"/>
    </source>
</evidence>
<comment type="caution">
    <text evidence="15">The sequence shown here is derived from an EMBL/GenBank/DDBJ whole genome shotgun (WGS) entry which is preliminary data.</text>
</comment>
<dbReference type="SUPFAM" id="SSF53244">
    <property type="entry name" value="MurD-like peptide ligases, peptide-binding domain"/>
    <property type="match status" value="1"/>
</dbReference>
<evidence type="ECO:0000259" key="12">
    <source>
        <dbReference type="Pfam" id="PF01225"/>
    </source>
</evidence>
<comment type="subcellular location">
    <subcellularLocation>
        <location evidence="10 11">Cytoplasm</location>
    </subcellularLocation>
</comment>
<keyword evidence="16" id="KW-1185">Reference proteome</keyword>
<keyword evidence="7 10" id="KW-0573">Peptidoglycan synthesis</keyword>
<reference evidence="15 16" key="1">
    <citation type="submission" date="2014-03" db="EMBL/GenBank/DDBJ databases">
        <title>Genome sequence of Clostridium litorale W6, DSM 5388.</title>
        <authorList>
            <person name="Poehlein A."/>
            <person name="Jagirdar A."/>
            <person name="Khonsari B."/>
            <person name="Chibani C.M."/>
            <person name="Gutierrez Gutierrez D.A."/>
            <person name="Davydova E."/>
            <person name="Alghaithi H.S."/>
            <person name="Nair K.P."/>
            <person name="Dhamotharan K."/>
            <person name="Chandran L."/>
            <person name="G W."/>
            <person name="Daniel R."/>
        </authorList>
    </citation>
    <scope>NUCLEOTIDE SEQUENCE [LARGE SCALE GENOMIC DNA]</scope>
    <source>
        <strain evidence="15 16">W6</strain>
    </source>
</reference>
<dbReference type="NCBIfam" id="TIGR01143">
    <property type="entry name" value="murF"/>
    <property type="match status" value="1"/>
</dbReference>
<dbReference type="PANTHER" id="PTHR43024:SF1">
    <property type="entry name" value="UDP-N-ACETYLMURAMOYL-TRIPEPTIDE--D-ALANYL-D-ALANINE LIGASE"/>
    <property type="match status" value="1"/>
</dbReference>
<dbReference type="GO" id="GO:0009252">
    <property type="term" value="P:peptidoglycan biosynthetic process"/>
    <property type="evidence" value="ECO:0007669"/>
    <property type="project" value="UniProtKB-UniRule"/>
</dbReference>
<organism evidence="15 16">
    <name type="scientific">Peptoclostridium litorale DSM 5388</name>
    <dbReference type="NCBI Taxonomy" id="1121324"/>
    <lineage>
        <taxon>Bacteria</taxon>
        <taxon>Bacillati</taxon>
        <taxon>Bacillota</taxon>
        <taxon>Clostridia</taxon>
        <taxon>Peptostreptococcales</taxon>
        <taxon>Peptoclostridiaceae</taxon>
        <taxon>Peptoclostridium</taxon>
    </lineage>
</organism>
<protein>
    <recommendedName>
        <fullName evidence="10 11">UDP-N-acetylmuramoyl-tripeptide--D-alanyl-D-alanine ligase</fullName>
        <ecNumber evidence="10 11">6.3.2.10</ecNumber>
    </recommendedName>
    <alternativeName>
        <fullName evidence="10">D-alanyl-D-alanine-adding enzyme</fullName>
    </alternativeName>
</protein>
<dbReference type="Pfam" id="PF02875">
    <property type="entry name" value="Mur_ligase_C"/>
    <property type="match status" value="1"/>
</dbReference>
<keyword evidence="3 10" id="KW-0132">Cell division</keyword>
<dbReference type="STRING" id="1121324.CLIT_11c00450"/>
<dbReference type="Pfam" id="PF01225">
    <property type="entry name" value="Mur_ligase"/>
    <property type="match status" value="1"/>
</dbReference>
<keyword evidence="6 10" id="KW-0133">Cell shape</keyword>
<name>A0A069RE46_PEPLI</name>
<dbReference type="InterPro" id="IPR004101">
    <property type="entry name" value="Mur_ligase_C"/>
</dbReference>
<dbReference type="EMBL" id="JJMM01000011">
    <property type="protein sequence ID" value="KDR95018.1"/>
    <property type="molecule type" value="Genomic_DNA"/>
</dbReference>
<dbReference type="SUPFAM" id="SSF53623">
    <property type="entry name" value="MurD-like peptide ligases, catalytic domain"/>
    <property type="match status" value="1"/>
</dbReference>
<dbReference type="InterPro" id="IPR051046">
    <property type="entry name" value="MurCDEF_CellWall_CoF430Synth"/>
</dbReference>
<feature type="domain" description="Mur ligase central" evidence="14">
    <location>
        <begin position="113"/>
        <end position="298"/>
    </location>
</feature>
<feature type="domain" description="Mur ligase N-terminal catalytic" evidence="12">
    <location>
        <begin position="26"/>
        <end position="102"/>
    </location>
</feature>
<evidence type="ECO:0000256" key="2">
    <source>
        <dbReference type="ARBA" id="ARBA00022598"/>
    </source>
</evidence>
<dbReference type="SUPFAM" id="SSF63418">
    <property type="entry name" value="MurE/MurF N-terminal domain"/>
    <property type="match status" value="1"/>
</dbReference>
<gene>
    <name evidence="10 15" type="primary">murF</name>
    <name evidence="15" type="ORF">CLIT_11c00450</name>
</gene>
<evidence type="ECO:0000256" key="11">
    <source>
        <dbReference type="RuleBase" id="RU004136"/>
    </source>
</evidence>
<dbReference type="Gene3D" id="3.40.1390.10">
    <property type="entry name" value="MurE/MurF, N-terminal domain"/>
    <property type="match status" value="1"/>
</dbReference>
<evidence type="ECO:0000256" key="8">
    <source>
        <dbReference type="ARBA" id="ARBA00023306"/>
    </source>
</evidence>
<feature type="binding site" evidence="10">
    <location>
        <begin position="115"/>
        <end position="121"/>
    </location>
    <ligand>
        <name>ATP</name>
        <dbReference type="ChEBI" id="CHEBI:30616"/>
    </ligand>
</feature>
<keyword evidence="1 10" id="KW-0963">Cytoplasm</keyword>
<dbReference type="Pfam" id="PF08245">
    <property type="entry name" value="Mur_ligase_M"/>
    <property type="match status" value="1"/>
</dbReference>